<dbReference type="Pfam" id="PF13847">
    <property type="entry name" value="Methyltransf_31"/>
    <property type="match status" value="1"/>
</dbReference>
<keyword evidence="2" id="KW-0489">Methyltransferase</keyword>
<dbReference type="RefSeq" id="WP_183962214.1">
    <property type="nucleotide sequence ID" value="NZ_JACHHP010000007.1"/>
</dbReference>
<evidence type="ECO:0000313" key="2">
    <source>
        <dbReference type="EMBL" id="MBB5209681.1"/>
    </source>
</evidence>
<dbReference type="GO" id="GO:0032259">
    <property type="term" value="P:methylation"/>
    <property type="evidence" value="ECO:0007669"/>
    <property type="project" value="UniProtKB-KW"/>
</dbReference>
<protein>
    <submittedName>
        <fullName evidence="2">Ubiquinone/menaquinone biosynthesis C-methylase UbiE</fullName>
    </submittedName>
</protein>
<sequence>MSATDSAALEDRALAKTWFYPFRLPSGRTTPTYGVGELDPIHHTRSQMLDALLAQEFPGDRSALTAVDLACHQGWFSAQLAQAGFGRVTGVDTRDEHIADATLIRDALGLSQWQLHQSDVHALQPQDVGGVHDLVLCFGLIYHLENPVGALRVARSLTKRVCVVETQVVPGMTGWVDYGSYRFVRPLKGSFGIIDEIDDTHGPEASTTGICLVPSVEALVWIMQRVGFKRVEVLPVPAGGYEQLVHHKRVMVAGWVD</sequence>
<dbReference type="EMBL" id="JACHHP010000007">
    <property type="protein sequence ID" value="MBB5209681.1"/>
    <property type="molecule type" value="Genomic_DNA"/>
</dbReference>
<dbReference type="AlphaFoldDB" id="A0A7W8D842"/>
<dbReference type="InterPro" id="IPR025714">
    <property type="entry name" value="Methyltranfer_dom"/>
</dbReference>
<keyword evidence="3" id="KW-1185">Reference proteome</keyword>
<proteinExistence type="predicted"/>
<dbReference type="Proteomes" id="UP000521199">
    <property type="component" value="Unassembled WGS sequence"/>
</dbReference>
<organism evidence="2 3">
    <name type="scientific">Chiayiivirga flava</name>
    <dbReference type="NCBI Taxonomy" id="659595"/>
    <lineage>
        <taxon>Bacteria</taxon>
        <taxon>Pseudomonadati</taxon>
        <taxon>Pseudomonadota</taxon>
        <taxon>Gammaproteobacteria</taxon>
        <taxon>Lysobacterales</taxon>
        <taxon>Lysobacteraceae</taxon>
        <taxon>Chiayiivirga</taxon>
    </lineage>
</organism>
<feature type="domain" description="Methyltransferase" evidence="1">
    <location>
        <begin position="62"/>
        <end position="159"/>
    </location>
</feature>
<dbReference type="InterPro" id="IPR029063">
    <property type="entry name" value="SAM-dependent_MTases_sf"/>
</dbReference>
<evidence type="ECO:0000313" key="3">
    <source>
        <dbReference type="Proteomes" id="UP000521199"/>
    </source>
</evidence>
<accession>A0A7W8D842</accession>
<name>A0A7W8D842_9GAMM</name>
<dbReference type="CDD" id="cd02440">
    <property type="entry name" value="AdoMet_MTases"/>
    <property type="match status" value="1"/>
</dbReference>
<keyword evidence="2" id="KW-0808">Transferase</keyword>
<comment type="caution">
    <text evidence="2">The sequence shown here is derived from an EMBL/GenBank/DDBJ whole genome shotgun (WGS) entry which is preliminary data.</text>
</comment>
<keyword evidence="2" id="KW-0830">Ubiquinone</keyword>
<dbReference type="GO" id="GO:0008168">
    <property type="term" value="F:methyltransferase activity"/>
    <property type="evidence" value="ECO:0007669"/>
    <property type="project" value="UniProtKB-KW"/>
</dbReference>
<dbReference type="SUPFAM" id="SSF53335">
    <property type="entry name" value="S-adenosyl-L-methionine-dependent methyltransferases"/>
    <property type="match status" value="1"/>
</dbReference>
<evidence type="ECO:0000259" key="1">
    <source>
        <dbReference type="Pfam" id="PF13847"/>
    </source>
</evidence>
<reference evidence="2 3" key="1">
    <citation type="submission" date="2020-08" db="EMBL/GenBank/DDBJ databases">
        <title>Genomic Encyclopedia of Type Strains, Phase IV (KMG-IV): sequencing the most valuable type-strain genomes for metagenomic binning, comparative biology and taxonomic classification.</title>
        <authorList>
            <person name="Goeker M."/>
        </authorList>
    </citation>
    <scope>NUCLEOTIDE SEQUENCE [LARGE SCALE GENOMIC DNA]</scope>
    <source>
        <strain evidence="2 3">DSM 24163</strain>
    </source>
</reference>
<gene>
    <name evidence="2" type="ORF">HNQ52_003253</name>
</gene>
<dbReference type="Gene3D" id="3.40.50.150">
    <property type="entry name" value="Vaccinia Virus protein VP39"/>
    <property type="match status" value="1"/>
</dbReference>